<name>A0A0G4J3V1_PLABS</name>
<dbReference type="AlphaFoldDB" id="A0A0G4J3V1"/>
<gene>
    <name evidence="1" type="ORF">PBRA_002221</name>
</gene>
<evidence type="ECO:0000313" key="2">
    <source>
        <dbReference type="Proteomes" id="UP000039324"/>
    </source>
</evidence>
<reference evidence="1 2" key="1">
    <citation type="submission" date="2015-02" db="EMBL/GenBank/DDBJ databases">
        <authorList>
            <person name="Chooi Y.-H."/>
        </authorList>
    </citation>
    <scope>NUCLEOTIDE SEQUENCE [LARGE SCALE GENOMIC DNA]</scope>
    <source>
        <strain evidence="1">E3</strain>
    </source>
</reference>
<accession>A0A0G4J3V1</accession>
<keyword evidence="2" id="KW-1185">Reference proteome</keyword>
<evidence type="ECO:0000313" key="1">
    <source>
        <dbReference type="EMBL" id="CEP01956.1"/>
    </source>
</evidence>
<sequence length="183" mass="20356">MFEPDAYTDNVMVCRIAHRATTTSSTEAQVVPSSLSRSRAGADVTTSVIRAGYGRPATGTKMERIARMLLSTVVCDRRCSGPLLPTIWVAFSSMSTRWRNASTSARSDDKSPLSADARFVSTTMRTRNATRLADDIFGMRVTQRRSMAQEQARSKLFKAFARSRMRSSKETEEHWIESGTAQC</sequence>
<protein>
    <submittedName>
        <fullName evidence="1">Uncharacterized protein</fullName>
    </submittedName>
</protein>
<dbReference type="EMBL" id="CDSF01000122">
    <property type="protein sequence ID" value="CEP01956.1"/>
    <property type="molecule type" value="Genomic_DNA"/>
</dbReference>
<organism evidence="1 2">
    <name type="scientific">Plasmodiophora brassicae</name>
    <name type="common">Clubroot disease agent</name>
    <dbReference type="NCBI Taxonomy" id="37360"/>
    <lineage>
        <taxon>Eukaryota</taxon>
        <taxon>Sar</taxon>
        <taxon>Rhizaria</taxon>
        <taxon>Endomyxa</taxon>
        <taxon>Phytomyxea</taxon>
        <taxon>Plasmodiophorida</taxon>
        <taxon>Plasmodiophoridae</taxon>
        <taxon>Plasmodiophora</taxon>
    </lineage>
</organism>
<dbReference type="Proteomes" id="UP000039324">
    <property type="component" value="Unassembled WGS sequence"/>
</dbReference>
<proteinExistence type="predicted"/>